<dbReference type="Pfam" id="PF01315">
    <property type="entry name" value="Ald_Xan_dh_C"/>
    <property type="match status" value="1"/>
</dbReference>
<dbReference type="InterPro" id="IPR008274">
    <property type="entry name" value="AldOxase/xan_DH_MoCoBD1"/>
</dbReference>
<keyword evidence="2" id="KW-0560">Oxidoreductase</keyword>
<dbReference type="PANTHER" id="PTHR11908">
    <property type="entry name" value="XANTHINE DEHYDROGENASE"/>
    <property type="match status" value="1"/>
</dbReference>
<dbReference type="GO" id="GO:0005506">
    <property type="term" value="F:iron ion binding"/>
    <property type="evidence" value="ECO:0007669"/>
    <property type="project" value="InterPro"/>
</dbReference>
<evidence type="ECO:0000259" key="4">
    <source>
        <dbReference type="SMART" id="SM01008"/>
    </source>
</evidence>
<evidence type="ECO:0000256" key="2">
    <source>
        <dbReference type="ARBA" id="ARBA00023002"/>
    </source>
</evidence>
<keyword evidence="1" id="KW-0500">Molybdenum</keyword>
<evidence type="ECO:0000256" key="3">
    <source>
        <dbReference type="SAM" id="MobiDB-lite"/>
    </source>
</evidence>
<feature type="compositionally biased region" description="Basic and acidic residues" evidence="3">
    <location>
        <begin position="15"/>
        <end position="27"/>
    </location>
</feature>
<dbReference type="RefSeq" id="WP_406856078.1">
    <property type="nucleotide sequence ID" value="NZ_CP157484.1"/>
</dbReference>
<dbReference type="InterPro" id="IPR036856">
    <property type="entry name" value="Ald_Oxase/Xan_DH_a/b_sf"/>
</dbReference>
<dbReference type="InterPro" id="IPR016208">
    <property type="entry name" value="Ald_Oxase/xanthine_DH-like"/>
</dbReference>
<dbReference type="InterPro" id="IPR037165">
    <property type="entry name" value="AldOxase/xan_DH_Mopterin-bd_sf"/>
</dbReference>
<dbReference type="InterPro" id="IPR046867">
    <property type="entry name" value="AldOxase/xan_DH_MoCoBD2"/>
</dbReference>
<gene>
    <name evidence="5" type="ORF">ABEG18_00150</name>
</gene>
<dbReference type="InterPro" id="IPR000674">
    <property type="entry name" value="Ald_Oxase/Xan_DH_a/b"/>
</dbReference>
<dbReference type="Gene3D" id="3.30.365.10">
    <property type="entry name" value="Aldehyde oxidase/xanthine dehydrogenase, molybdopterin binding domain"/>
    <property type="match status" value="4"/>
</dbReference>
<protein>
    <submittedName>
        <fullName evidence="5">Xanthine dehydrogenase family protein molybdopterin-binding subunit</fullName>
    </submittedName>
</protein>
<dbReference type="GO" id="GO:0016491">
    <property type="term" value="F:oxidoreductase activity"/>
    <property type="evidence" value="ECO:0007669"/>
    <property type="project" value="UniProtKB-KW"/>
</dbReference>
<name>A0AAU7JFY2_9HYPH</name>
<feature type="domain" description="Aldehyde oxidase/xanthine dehydrogenase a/b hammerhead" evidence="4">
    <location>
        <begin position="32"/>
        <end position="150"/>
    </location>
</feature>
<dbReference type="PANTHER" id="PTHR11908:SF132">
    <property type="entry name" value="ALDEHYDE OXIDASE 1-RELATED"/>
    <property type="match status" value="1"/>
</dbReference>
<organism evidence="5">
    <name type="scientific">Alsobacter sp. KACC 23698</name>
    <dbReference type="NCBI Taxonomy" id="3149229"/>
    <lineage>
        <taxon>Bacteria</taxon>
        <taxon>Pseudomonadati</taxon>
        <taxon>Pseudomonadota</taxon>
        <taxon>Alphaproteobacteria</taxon>
        <taxon>Hyphomicrobiales</taxon>
        <taxon>Alsobacteraceae</taxon>
        <taxon>Alsobacter</taxon>
    </lineage>
</organism>
<proteinExistence type="predicted"/>
<dbReference type="Gene3D" id="3.90.1170.50">
    <property type="entry name" value="Aldehyde oxidase/xanthine dehydrogenase, a/b hammerhead"/>
    <property type="match status" value="1"/>
</dbReference>
<dbReference type="SUPFAM" id="SSF54665">
    <property type="entry name" value="CO dehydrogenase molybdoprotein N-domain-like"/>
    <property type="match status" value="1"/>
</dbReference>
<dbReference type="Pfam" id="PF20256">
    <property type="entry name" value="MoCoBD_2"/>
    <property type="match status" value="1"/>
</dbReference>
<dbReference type="Pfam" id="PF02738">
    <property type="entry name" value="MoCoBD_1"/>
    <property type="match status" value="1"/>
</dbReference>
<dbReference type="EMBL" id="CP157484">
    <property type="protein sequence ID" value="XBO39240.1"/>
    <property type="molecule type" value="Genomic_DNA"/>
</dbReference>
<accession>A0AAU7JFY2</accession>
<sequence>MPNRNDGGASLLHDASGDPRSERRAEDRRFLTGRGTYVDDAGPDQTLHAAVLRSPHAHARILSVDVSAALAAPGVRGAFTGRDLAADGLGPLPCSLALGPECGLVVPERPALCLDRARHVGDPVALVAADTRQQALDALDLIAVAYETEPSITDTQASLDAGAPQVWAEAPGNLAFRYRRGDGDRTAAALAAAAHVVEISLVNNRIAAAALETRGAIGAWDAAAQRYLLTLSGASAHQIRRELAEGVFRIPLDRLDVVCPDVGGGFGMKNVVYPEYALVLWAAKRLGSPVRWTAERIDEFAGGVHARDNVTRARLGLDPDGRFLALAVETIANLGAYVSSLGPGSSTTAPTPAMGGLYDIPAVSMDVRGAFTHTAPIDAYRGAGKPEANYVIERLVDVAARRLGLDPAELRRRNLIRSFPHRNALGYAIDSGDALSNLGRALAAADHAGFPARREASRAAGRLRGIGIGCFLETSRGQPHEDAWLSVAPDGRIDLAIGTQSNGQGHETSFVRLAAARLGLPAQAFRFVQGDTRAVPRGGGHGGARSLHMGGAALLLAADDLVRNGRILAARLLQGEAEAVAYAAGEFVLSPRDGGPPRSISLARAAAEAASAGDEALQGHGHNPSESYTFPNGCHVAEVEIDPQTGETRLMAYTAVDDYGALVNPLLAEGQVHGGLAQGVGQALMEEIRYDPDSGQLLTATFMDYQAPRAADLPRFDVSFVEIPTDANPIGAKGAGQAGAIGAPHTVMNAVLDALAPFGIEHLDMPATPQRVWAALRGAGEPEPSPRPA</sequence>
<feature type="region of interest" description="Disordered" evidence="3">
    <location>
        <begin position="1"/>
        <end position="27"/>
    </location>
</feature>
<reference evidence="5" key="1">
    <citation type="submission" date="2024-05" db="EMBL/GenBank/DDBJ databases">
        <authorList>
            <person name="Kim S."/>
            <person name="Heo J."/>
            <person name="Choi H."/>
            <person name="Choi Y."/>
            <person name="Kwon S.-W."/>
            <person name="Kim Y."/>
        </authorList>
    </citation>
    <scope>NUCLEOTIDE SEQUENCE</scope>
    <source>
        <strain evidence="5">KACC 23698</strain>
    </source>
</reference>
<dbReference type="SUPFAM" id="SSF56003">
    <property type="entry name" value="Molybdenum cofactor-binding domain"/>
    <property type="match status" value="1"/>
</dbReference>
<evidence type="ECO:0000256" key="1">
    <source>
        <dbReference type="ARBA" id="ARBA00022505"/>
    </source>
</evidence>
<dbReference type="AlphaFoldDB" id="A0AAU7JFY2"/>
<evidence type="ECO:0000313" key="5">
    <source>
        <dbReference type="EMBL" id="XBO39240.1"/>
    </source>
</evidence>
<dbReference type="SMART" id="SM01008">
    <property type="entry name" value="Ald_Xan_dh_C"/>
    <property type="match status" value="1"/>
</dbReference>